<feature type="active site" description="Cysteine sulfenic acid (-SOH) intermediate" evidence="5">
    <location>
        <position position="49"/>
    </location>
</feature>
<proteinExistence type="inferred from homology"/>
<dbReference type="InterPro" id="IPR013740">
    <property type="entry name" value="Redoxin"/>
</dbReference>
<evidence type="ECO:0000256" key="1">
    <source>
        <dbReference type="ARBA" id="ARBA00022559"/>
    </source>
</evidence>
<organism evidence="8 9">
    <name type="scientific">Paenirhodobacter enshiensis</name>
    <dbReference type="NCBI Taxonomy" id="1105367"/>
    <lineage>
        <taxon>Bacteria</taxon>
        <taxon>Pseudomonadati</taxon>
        <taxon>Pseudomonadota</taxon>
        <taxon>Alphaproteobacteria</taxon>
        <taxon>Rhodobacterales</taxon>
        <taxon>Rhodobacter group</taxon>
        <taxon>Paenirhodobacter</taxon>
    </lineage>
</organism>
<dbReference type="GO" id="GO:0045454">
    <property type="term" value="P:cell redox homeostasis"/>
    <property type="evidence" value="ECO:0007669"/>
    <property type="project" value="TreeGrafter"/>
</dbReference>
<evidence type="ECO:0000259" key="7">
    <source>
        <dbReference type="PROSITE" id="PS51352"/>
    </source>
</evidence>
<dbReference type="PANTHER" id="PTHR10430">
    <property type="entry name" value="PEROXIREDOXIN"/>
    <property type="match status" value="1"/>
</dbReference>
<evidence type="ECO:0000256" key="4">
    <source>
        <dbReference type="ARBA" id="ARBA00023284"/>
    </source>
</evidence>
<comment type="catalytic activity">
    <reaction evidence="6">
        <text>a hydroperoxide + 2 glutathione = an alcohol + glutathione disulfide + H2O</text>
        <dbReference type="Rhea" id="RHEA:62632"/>
        <dbReference type="ChEBI" id="CHEBI:15377"/>
        <dbReference type="ChEBI" id="CHEBI:30879"/>
        <dbReference type="ChEBI" id="CHEBI:35924"/>
        <dbReference type="ChEBI" id="CHEBI:57925"/>
        <dbReference type="ChEBI" id="CHEBI:58297"/>
        <dbReference type="EC" id="1.11.1.27"/>
    </reaction>
</comment>
<dbReference type="AlphaFoldDB" id="A0A086XVT9"/>
<evidence type="ECO:0000313" key="8">
    <source>
        <dbReference type="EMBL" id="KFI26139.1"/>
    </source>
</evidence>
<dbReference type="GO" id="GO:0005737">
    <property type="term" value="C:cytoplasm"/>
    <property type="evidence" value="ECO:0007669"/>
    <property type="project" value="TreeGrafter"/>
</dbReference>
<dbReference type="SUPFAM" id="SSF52833">
    <property type="entry name" value="Thioredoxin-like"/>
    <property type="match status" value="1"/>
</dbReference>
<keyword evidence="2 6" id="KW-0049">Antioxidant</keyword>
<dbReference type="eggNOG" id="COG0678">
    <property type="taxonomic scope" value="Bacteria"/>
</dbReference>
<gene>
    <name evidence="8" type="ORF">CG50_02220</name>
</gene>
<dbReference type="EC" id="1.11.1.27" evidence="6"/>
<dbReference type="GO" id="GO:0042744">
    <property type="term" value="P:hydrogen peroxide catabolic process"/>
    <property type="evidence" value="ECO:0007669"/>
    <property type="project" value="TreeGrafter"/>
</dbReference>
<evidence type="ECO:0000313" key="9">
    <source>
        <dbReference type="Proteomes" id="UP000028824"/>
    </source>
</evidence>
<dbReference type="InterPro" id="IPR036249">
    <property type="entry name" value="Thioredoxin-like_sf"/>
</dbReference>
<comment type="function">
    <text evidence="6">Thiol-specific peroxidase that catalyzes the reduction of hydrogen peroxide and organic hydroperoxides to water and alcohols, respectively. Plays a role in cell protection against oxidative stress by detoxifying peroxides.</text>
</comment>
<sequence>MSISVGDVLPGATLLRVGDHGPEAVSLGEKMKGRKVVIFAVPGAFTGVCTTAHVPSFIRTFGKFKAKGVDEIICIAVNDPFVMKAWGDETGATAAGITMLADPESAFTSAIGMEFSAPGAGLINRSSRYAMLVEDGVVKILNKELSPGACEISAGEGLLAEM</sequence>
<dbReference type="PANTHER" id="PTHR10430:SF16">
    <property type="entry name" value="PEROXIREDOXIN-5, MITOCHONDRIAL"/>
    <property type="match status" value="1"/>
</dbReference>
<accession>A0A086XVT9</accession>
<dbReference type="Gene3D" id="3.40.30.10">
    <property type="entry name" value="Glutaredoxin"/>
    <property type="match status" value="1"/>
</dbReference>
<dbReference type="GO" id="GO:0034599">
    <property type="term" value="P:cellular response to oxidative stress"/>
    <property type="evidence" value="ECO:0007669"/>
    <property type="project" value="InterPro"/>
</dbReference>
<dbReference type="CDD" id="cd03013">
    <property type="entry name" value="PRX5_like"/>
    <property type="match status" value="1"/>
</dbReference>
<dbReference type="EMBL" id="JFZB01000016">
    <property type="protein sequence ID" value="KFI26139.1"/>
    <property type="molecule type" value="Genomic_DNA"/>
</dbReference>
<comment type="similarity">
    <text evidence="6">Belongs to the peroxiredoxin family. Prx5 subfamily.</text>
</comment>
<evidence type="ECO:0000256" key="5">
    <source>
        <dbReference type="PIRSR" id="PIRSR637944-1"/>
    </source>
</evidence>
<dbReference type="RefSeq" id="WP_036637597.1">
    <property type="nucleotide sequence ID" value="NZ_CAXYYU010000031.1"/>
</dbReference>
<dbReference type="Proteomes" id="UP000028824">
    <property type="component" value="Unassembled WGS sequence"/>
</dbReference>
<keyword evidence="4 6" id="KW-0676">Redox-active center</keyword>
<evidence type="ECO:0000256" key="2">
    <source>
        <dbReference type="ARBA" id="ARBA00022862"/>
    </source>
</evidence>
<comment type="caution">
    <text evidence="8">The sequence shown here is derived from an EMBL/GenBank/DDBJ whole genome shotgun (WGS) entry which is preliminary data.</text>
</comment>
<dbReference type="FunFam" id="3.40.30.10:FF:000020">
    <property type="entry name" value="Peroxiredoxin"/>
    <property type="match status" value="1"/>
</dbReference>
<dbReference type="GO" id="GO:0008379">
    <property type="term" value="F:thioredoxin peroxidase activity"/>
    <property type="evidence" value="ECO:0007669"/>
    <property type="project" value="InterPro"/>
</dbReference>
<keyword evidence="1 6" id="KW-0575">Peroxidase</keyword>
<protein>
    <recommendedName>
        <fullName evidence="6">Glutathione-dependent peroxiredoxin</fullName>
        <ecNumber evidence="6">1.11.1.27</ecNumber>
    </recommendedName>
</protein>
<dbReference type="InterPro" id="IPR037944">
    <property type="entry name" value="PRX5-like"/>
</dbReference>
<feature type="domain" description="Thioredoxin" evidence="7">
    <location>
        <begin position="3"/>
        <end position="162"/>
    </location>
</feature>
<keyword evidence="3 6" id="KW-0560">Oxidoreductase</keyword>
<evidence type="ECO:0000256" key="3">
    <source>
        <dbReference type="ARBA" id="ARBA00023002"/>
    </source>
</evidence>
<keyword evidence="9" id="KW-1185">Reference proteome</keyword>
<dbReference type="PROSITE" id="PS51352">
    <property type="entry name" value="THIOREDOXIN_2"/>
    <property type="match status" value="1"/>
</dbReference>
<reference evidence="8 9" key="1">
    <citation type="submission" date="2014-03" db="EMBL/GenBank/DDBJ databases">
        <title>Genome of Paenirhodobacter enshiensis DW2-9.</title>
        <authorList>
            <person name="Wang D."/>
            <person name="Wang G."/>
        </authorList>
    </citation>
    <scope>NUCLEOTIDE SEQUENCE [LARGE SCALE GENOMIC DNA]</scope>
    <source>
        <strain evidence="8 9">DW2-9</strain>
    </source>
</reference>
<evidence type="ECO:0000256" key="6">
    <source>
        <dbReference type="RuleBase" id="RU366011"/>
    </source>
</evidence>
<dbReference type="InterPro" id="IPR013766">
    <property type="entry name" value="Thioredoxin_domain"/>
</dbReference>
<dbReference type="Pfam" id="PF08534">
    <property type="entry name" value="Redoxin"/>
    <property type="match status" value="1"/>
</dbReference>
<dbReference type="STRING" id="1105367.CG50_02220"/>
<dbReference type="OrthoDB" id="9800621at2"/>
<name>A0A086XVT9_9RHOB</name>